<dbReference type="InterPro" id="IPR006703">
    <property type="entry name" value="G_AIG1"/>
</dbReference>
<protein>
    <recommendedName>
        <fullName evidence="3">AIG1-type G domain-containing protein</fullName>
    </recommendedName>
</protein>
<dbReference type="Proteomes" id="UP000567179">
    <property type="component" value="Unassembled WGS sequence"/>
</dbReference>
<feature type="domain" description="AIG1-type G" evidence="3">
    <location>
        <begin position="11"/>
        <end position="115"/>
    </location>
</feature>
<dbReference type="OrthoDB" id="2130433at2759"/>
<reference evidence="4 5" key="1">
    <citation type="journal article" date="2020" name="ISME J.">
        <title>Uncovering the hidden diversity of litter-decomposition mechanisms in mushroom-forming fungi.</title>
        <authorList>
            <person name="Floudas D."/>
            <person name="Bentzer J."/>
            <person name="Ahren D."/>
            <person name="Johansson T."/>
            <person name="Persson P."/>
            <person name="Tunlid A."/>
        </authorList>
    </citation>
    <scope>NUCLEOTIDE SEQUENCE [LARGE SCALE GENOMIC DNA]</scope>
    <source>
        <strain evidence="4 5">CBS 101986</strain>
    </source>
</reference>
<sequence length="231" mass="25544">MATIGSPSGMILVLGVTGVGKSTFICSAARNGTGKLPERNPNMNSSTASVEAYKVSDGATTVLLVDTPGFNDTKKLDQEVLKEIITFLRERNGGYPVLGVIYLLDITDQQYKAVNVGNLHPTLSVELVTVTSRIDTAANLEEKKKELKKQYPSLTQTNHFGSDSKDQYETAWKIIREVVKCGKRTQVQTAIHSLENTLQVRARKSLLASFFKKLFRFKSQSFLSPLNELQD</sequence>
<evidence type="ECO:0000259" key="3">
    <source>
        <dbReference type="Pfam" id="PF04548"/>
    </source>
</evidence>
<evidence type="ECO:0000256" key="1">
    <source>
        <dbReference type="ARBA" id="ARBA00022741"/>
    </source>
</evidence>
<name>A0A8H5BEJ6_9AGAR</name>
<evidence type="ECO:0000256" key="2">
    <source>
        <dbReference type="SAM" id="Coils"/>
    </source>
</evidence>
<dbReference type="Pfam" id="PF04548">
    <property type="entry name" value="AIG1"/>
    <property type="match status" value="1"/>
</dbReference>
<dbReference type="SUPFAM" id="SSF52540">
    <property type="entry name" value="P-loop containing nucleoside triphosphate hydrolases"/>
    <property type="match status" value="1"/>
</dbReference>
<dbReference type="EMBL" id="JAACJJ010000028">
    <property type="protein sequence ID" value="KAF5321466.1"/>
    <property type="molecule type" value="Genomic_DNA"/>
</dbReference>
<dbReference type="Gene3D" id="3.40.50.300">
    <property type="entry name" value="P-loop containing nucleotide triphosphate hydrolases"/>
    <property type="match status" value="1"/>
</dbReference>
<dbReference type="GO" id="GO:0005525">
    <property type="term" value="F:GTP binding"/>
    <property type="evidence" value="ECO:0007669"/>
    <property type="project" value="InterPro"/>
</dbReference>
<keyword evidence="2" id="KW-0175">Coiled coil</keyword>
<accession>A0A8H5BEJ6</accession>
<comment type="caution">
    <text evidence="4">The sequence shown here is derived from an EMBL/GenBank/DDBJ whole genome shotgun (WGS) entry which is preliminary data.</text>
</comment>
<evidence type="ECO:0000313" key="5">
    <source>
        <dbReference type="Proteomes" id="UP000567179"/>
    </source>
</evidence>
<proteinExistence type="predicted"/>
<feature type="coiled-coil region" evidence="2">
    <location>
        <begin position="130"/>
        <end position="157"/>
    </location>
</feature>
<dbReference type="AlphaFoldDB" id="A0A8H5BEJ6"/>
<organism evidence="4 5">
    <name type="scientific">Psilocybe cf. subviscida</name>
    <dbReference type="NCBI Taxonomy" id="2480587"/>
    <lineage>
        <taxon>Eukaryota</taxon>
        <taxon>Fungi</taxon>
        <taxon>Dikarya</taxon>
        <taxon>Basidiomycota</taxon>
        <taxon>Agaricomycotina</taxon>
        <taxon>Agaricomycetes</taxon>
        <taxon>Agaricomycetidae</taxon>
        <taxon>Agaricales</taxon>
        <taxon>Agaricineae</taxon>
        <taxon>Strophariaceae</taxon>
        <taxon>Psilocybe</taxon>
    </lineage>
</organism>
<evidence type="ECO:0000313" key="4">
    <source>
        <dbReference type="EMBL" id="KAF5321466.1"/>
    </source>
</evidence>
<keyword evidence="5" id="KW-1185">Reference proteome</keyword>
<dbReference type="CDD" id="cd00882">
    <property type="entry name" value="Ras_like_GTPase"/>
    <property type="match status" value="1"/>
</dbReference>
<keyword evidence="1" id="KW-0547">Nucleotide-binding</keyword>
<gene>
    <name evidence="4" type="ORF">D9619_000403</name>
</gene>
<dbReference type="InterPro" id="IPR027417">
    <property type="entry name" value="P-loop_NTPase"/>
</dbReference>